<dbReference type="Pfam" id="PF06013">
    <property type="entry name" value="WXG100"/>
    <property type="match status" value="1"/>
</dbReference>
<dbReference type="InterPro" id="IPR036689">
    <property type="entry name" value="ESAT-6-like_sf"/>
</dbReference>
<dbReference type="EMBL" id="JAJOMB010000002">
    <property type="protein sequence ID" value="MCD5309994.1"/>
    <property type="molecule type" value="Genomic_DNA"/>
</dbReference>
<dbReference type="AlphaFoldDB" id="A0A9X1NA62"/>
<keyword evidence="3" id="KW-1185">Reference proteome</keyword>
<comment type="similarity">
    <text evidence="1">Belongs to the WXG100 family.</text>
</comment>
<evidence type="ECO:0000313" key="3">
    <source>
        <dbReference type="Proteomes" id="UP001138997"/>
    </source>
</evidence>
<evidence type="ECO:0000256" key="1">
    <source>
        <dbReference type="RuleBase" id="RU362001"/>
    </source>
</evidence>
<dbReference type="SUPFAM" id="SSF140453">
    <property type="entry name" value="EsxAB dimer-like"/>
    <property type="match status" value="1"/>
</dbReference>
<reference evidence="2" key="1">
    <citation type="submission" date="2021-11" db="EMBL/GenBank/DDBJ databases">
        <title>Streptomyces corallinus and Kineosporia corallina sp. nov., two new coral-derived marine actinobacteria.</title>
        <authorList>
            <person name="Buangrab K."/>
            <person name="Sutthacheep M."/>
            <person name="Yeemin T."/>
            <person name="Harunari E."/>
            <person name="Igarashi Y."/>
            <person name="Sripreechasak P."/>
            <person name="Kanchanasin P."/>
            <person name="Tanasupawat S."/>
            <person name="Phongsopitanun W."/>
        </authorList>
    </citation>
    <scope>NUCLEOTIDE SEQUENCE</scope>
    <source>
        <strain evidence="2">JCM 31032</strain>
    </source>
</reference>
<proteinExistence type="inferred from homology"/>
<comment type="caution">
    <text evidence="2">The sequence shown here is derived from an EMBL/GenBank/DDBJ whole genome shotgun (WGS) entry which is preliminary data.</text>
</comment>
<evidence type="ECO:0000313" key="2">
    <source>
        <dbReference type="EMBL" id="MCD5309994.1"/>
    </source>
</evidence>
<name>A0A9X1NA62_9ACTN</name>
<dbReference type="InterPro" id="IPR010310">
    <property type="entry name" value="T7SS_ESAT-6-like"/>
</dbReference>
<sequence>MLSYNFQELNDLSSSIGKAHSGVEGLRGDVKSAAGQLQADWSGSAGESWAVMQQKWDTACDNLVTALNKLSTTVASNSSDMSVTEDGNAKLFGR</sequence>
<accession>A0A9X1NA62</accession>
<gene>
    <name evidence="2" type="ORF">LR394_03750</name>
</gene>
<dbReference type="Gene3D" id="1.10.287.1060">
    <property type="entry name" value="ESAT-6-like"/>
    <property type="match status" value="1"/>
</dbReference>
<dbReference type="RefSeq" id="WP_231438923.1">
    <property type="nucleotide sequence ID" value="NZ_JAJOMB010000002.1"/>
</dbReference>
<protein>
    <recommendedName>
        <fullName evidence="1">ESAT-6-like protein</fullName>
    </recommendedName>
</protein>
<organism evidence="2 3">
    <name type="scientific">Kineosporia babensis</name>
    <dbReference type="NCBI Taxonomy" id="499548"/>
    <lineage>
        <taxon>Bacteria</taxon>
        <taxon>Bacillati</taxon>
        <taxon>Actinomycetota</taxon>
        <taxon>Actinomycetes</taxon>
        <taxon>Kineosporiales</taxon>
        <taxon>Kineosporiaceae</taxon>
        <taxon>Kineosporia</taxon>
    </lineage>
</organism>
<dbReference type="Proteomes" id="UP001138997">
    <property type="component" value="Unassembled WGS sequence"/>
</dbReference>
<dbReference type="NCBIfam" id="TIGR03930">
    <property type="entry name" value="WXG100_ESAT6"/>
    <property type="match status" value="1"/>
</dbReference>